<dbReference type="CDD" id="cd12193">
    <property type="entry name" value="bZIP_GCN4"/>
    <property type="match status" value="1"/>
</dbReference>
<dbReference type="PANTHER" id="PTHR11462:SF35">
    <property type="entry name" value="TRANSCRIPTION FACTOR JRA"/>
    <property type="match status" value="1"/>
</dbReference>
<feature type="compositionally biased region" description="Basic and acidic residues" evidence="5">
    <location>
        <begin position="199"/>
        <end position="208"/>
    </location>
</feature>
<keyword evidence="4" id="KW-0175">Coiled coil</keyword>
<keyword evidence="1" id="KW-0805">Transcription regulation</keyword>
<dbReference type="GO" id="GO:0000978">
    <property type="term" value="F:RNA polymerase II cis-regulatory region sequence-specific DNA binding"/>
    <property type="evidence" value="ECO:0007669"/>
    <property type="project" value="TreeGrafter"/>
</dbReference>
<dbReference type="PROSITE" id="PS00036">
    <property type="entry name" value="BZIP_BASIC"/>
    <property type="match status" value="1"/>
</dbReference>
<sequence length="328" mass="36872">MLNHTFLLSNILKIFYPMIEEDRKQYHTVSSSLLLALLLSHTDTIFPFDIIKVDPIEKTFDHLSPLISILQDIQLLLSMNEQHGTPPQVFFPPLKQETNVQNDSVVDNHISPSSSEFPPSPNTTSFLWTNVDTLSMPESSTPPPIWSTPKGPTEATTLTVTPTSSSIDSSTIQRSSSSSAPPEDTSVFNISWGGGQDRPPLELHHDDAALPTTPSKPLPKPRGIRRLPEPEPSEDGTVDEDTLKRRKNTSAARKSRMKKLMHIEHLEHQIQQLQAENSQLVLNNALVESEKKSLLAKEQEYKKRIKYLEDIVRMSCDHVLDEPADLIH</sequence>
<dbReference type="PROSITE" id="PS50217">
    <property type="entry name" value="BZIP"/>
    <property type="match status" value="1"/>
</dbReference>
<dbReference type="EMBL" id="MCGE01000032">
    <property type="protein sequence ID" value="ORZ08184.1"/>
    <property type="molecule type" value="Genomic_DNA"/>
</dbReference>
<feature type="coiled-coil region" evidence="4">
    <location>
        <begin position="256"/>
        <end position="290"/>
    </location>
</feature>
<dbReference type="STRING" id="90262.A0A1X2I2T2"/>
<feature type="region of interest" description="Disordered" evidence="5">
    <location>
        <begin position="137"/>
        <end position="256"/>
    </location>
</feature>
<dbReference type="PANTHER" id="PTHR11462">
    <property type="entry name" value="JUN TRANSCRIPTION FACTOR-RELATED"/>
    <property type="match status" value="1"/>
</dbReference>
<dbReference type="SUPFAM" id="SSF57959">
    <property type="entry name" value="Leucine zipper domain"/>
    <property type="match status" value="1"/>
</dbReference>
<organism evidence="7 8">
    <name type="scientific">Absidia repens</name>
    <dbReference type="NCBI Taxonomy" id="90262"/>
    <lineage>
        <taxon>Eukaryota</taxon>
        <taxon>Fungi</taxon>
        <taxon>Fungi incertae sedis</taxon>
        <taxon>Mucoromycota</taxon>
        <taxon>Mucoromycotina</taxon>
        <taxon>Mucoromycetes</taxon>
        <taxon>Mucorales</taxon>
        <taxon>Cunninghamellaceae</taxon>
        <taxon>Absidia</taxon>
    </lineage>
</organism>
<keyword evidence="8" id="KW-1185">Reference proteome</keyword>
<comment type="caution">
    <text evidence="7">The sequence shown here is derived from an EMBL/GenBank/DDBJ whole genome shotgun (WGS) entry which is preliminary data.</text>
</comment>
<gene>
    <name evidence="7" type="ORF">BCR42DRAFT_425405</name>
</gene>
<dbReference type="OrthoDB" id="2257100at2759"/>
<reference evidence="7 8" key="1">
    <citation type="submission" date="2016-07" db="EMBL/GenBank/DDBJ databases">
        <title>Pervasive Adenine N6-methylation of Active Genes in Fungi.</title>
        <authorList>
            <consortium name="DOE Joint Genome Institute"/>
            <person name="Mondo S.J."/>
            <person name="Dannebaum R.O."/>
            <person name="Kuo R.C."/>
            <person name="Labutti K."/>
            <person name="Haridas S."/>
            <person name="Kuo A."/>
            <person name="Salamov A."/>
            <person name="Ahrendt S.R."/>
            <person name="Lipzen A."/>
            <person name="Sullivan W."/>
            <person name="Andreopoulos W.B."/>
            <person name="Clum A."/>
            <person name="Lindquist E."/>
            <person name="Daum C."/>
            <person name="Ramamoorthy G.K."/>
            <person name="Gryganskyi A."/>
            <person name="Culley D."/>
            <person name="Magnuson J.K."/>
            <person name="James T.Y."/>
            <person name="O'Malley M.A."/>
            <person name="Stajich J.E."/>
            <person name="Spatafora J.W."/>
            <person name="Visel A."/>
            <person name="Grigoriev I.V."/>
        </authorList>
    </citation>
    <scope>NUCLEOTIDE SEQUENCE [LARGE SCALE GENOMIC DNA]</scope>
    <source>
        <strain evidence="7 8">NRRL 1336</strain>
    </source>
</reference>
<keyword evidence="3" id="KW-0804">Transcription</keyword>
<dbReference type="Pfam" id="PF07716">
    <property type="entry name" value="bZIP_2"/>
    <property type="match status" value="1"/>
</dbReference>
<protein>
    <recommendedName>
        <fullName evidence="6">BZIP domain-containing protein</fullName>
    </recommendedName>
</protein>
<evidence type="ECO:0000256" key="3">
    <source>
        <dbReference type="ARBA" id="ARBA00023163"/>
    </source>
</evidence>
<dbReference type="InterPro" id="IPR004827">
    <property type="entry name" value="bZIP"/>
</dbReference>
<keyword evidence="2" id="KW-0238">DNA-binding</keyword>
<evidence type="ECO:0000259" key="6">
    <source>
        <dbReference type="PROSITE" id="PS50217"/>
    </source>
</evidence>
<dbReference type="SMART" id="SM00338">
    <property type="entry name" value="BRLZ"/>
    <property type="match status" value="1"/>
</dbReference>
<dbReference type="Gene3D" id="3.30.160.60">
    <property type="entry name" value="Classic Zinc Finger"/>
    <property type="match status" value="1"/>
</dbReference>
<dbReference type="InterPro" id="IPR046347">
    <property type="entry name" value="bZIP_sf"/>
</dbReference>
<dbReference type="Proteomes" id="UP000193560">
    <property type="component" value="Unassembled WGS sequence"/>
</dbReference>
<evidence type="ECO:0000313" key="8">
    <source>
        <dbReference type="Proteomes" id="UP000193560"/>
    </source>
</evidence>
<name>A0A1X2I2T2_9FUNG</name>
<evidence type="ECO:0000313" key="7">
    <source>
        <dbReference type="EMBL" id="ORZ08184.1"/>
    </source>
</evidence>
<evidence type="ECO:0000256" key="4">
    <source>
        <dbReference type="SAM" id="Coils"/>
    </source>
</evidence>
<feature type="compositionally biased region" description="Acidic residues" evidence="5">
    <location>
        <begin position="231"/>
        <end position="240"/>
    </location>
</feature>
<dbReference type="GO" id="GO:0005667">
    <property type="term" value="C:transcription regulator complex"/>
    <property type="evidence" value="ECO:0007669"/>
    <property type="project" value="TreeGrafter"/>
</dbReference>
<evidence type="ECO:0000256" key="5">
    <source>
        <dbReference type="SAM" id="MobiDB-lite"/>
    </source>
</evidence>
<dbReference type="GO" id="GO:0000981">
    <property type="term" value="F:DNA-binding transcription factor activity, RNA polymerase II-specific"/>
    <property type="evidence" value="ECO:0007669"/>
    <property type="project" value="TreeGrafter"/>
</dbReference>
<dbReference type="InterPro" id="IPR050946">
    <property type="entry name" value="AP-1_TF_bZIP"/>
</dbReference>
<feature type="compositionally biased region" description="Low complexity" evidence="5">
    <location>
        <begin position="153"/>
        <end position="186"/>
    </location>
</feature>
<evidence type="ECO:0000256" key="2">
    <source>
        <dbReference type="ARBA" id="ARBA00023125"/>
    </source>
</evidence>
<dbReference type="AlphaFoldDB" id="A0A1X2I2T2"/>
<proteinExistence type="predicted"/>
<feature type="compositionally biased region" description="Basic residues" evidence="5">
    <location>
        <begin position="244"/>
        <end position="256"/>
    </location>
</feature>
<feature type="domain" description="BZIP" evidence="6">
    <location>
        <begin position="244"/>
        <end position="301"/>
    </location>
</feature>
<accession>A0A1X2I2T2</accession>
<evidence type="ECO:0000256" key="1">
    <source>
        <dbReference type="ARBA" id="ARBA00023015"/>
    </source>
</evidence>